<dbReference type="GO" id="GO:0005783">
    <property type="term" value="C:endoplasmic reticulum"/>
    <property type="evidence" value="ECO:0007669"/>
    <property type="project" value="TreeGrafter"/>
</dbReference>
<dbReference type="SUPFAM" id="SSF51735">
    <property type="entry name" value="NAD(P)-binding Rossmann-fold domains"/>
    <property type="match status" value="1"/>
</dbReference>
<dbReference type="PANTHER" id="PTHR44169:SF6">
    <property type="entry name" value="NADPH-DEPENDENT 1-ACYLDIHYDROXYACETONE PHOSPHATE REDUCTASE"/>
    <property type="match status" value="1"/>
</dbReference>
<dbReference type="Gene3D" id="3.40.50.720">
    <property type="entry name" value="NAD(P)-binding Rossmann-like Domain"/>
    <property type="match status" value="1"/>
</dbReference>
<name>A0A8H2WGQ6_9AGAM</name>
<gene>
    <name evidence="3" type="ORF">RDB_LOCUS25524</name>
</gene>
<dbReference type="InterPro" id="IPR002347">
    <property type="entry name" value="SDR_fam"/>
</dbReference>
<keyword evidence="2" id="KW-0560">Oxidoreductase</keyword>
<dbReference type="EMBL" id="CAJMWS010000131">
    <property type="protein sequence ID" value="CAE6370113.1"/>
    <property type="molecule type" value="Genomic_DNA"/>
</dbReference>
<dbReference type="Proteomes" id="UP000663846">
    <property type="component" value="Unassembled WGS sequence"/>
</dbReference>
<reference evidence="3" key="1">
    <citation type="submission" date="2021-01" db="EMBL/GenBank/DDBJ databases">
        <authorList>
            <person name="Kaushik A."/>
        </authorList>
    </citation>
    <scope>NUCLEOTIDE SEQUENCE</scope>
    <source>
        <strain evidence="3">AG1-1C</strain>
    </source>
</reference>
<sequence>MDVTSDESVRKAVNHVIKEVGRVDVVVANGGIPCHGPVLDIPTTPWSGLYSAIKAVAYAITKTLQMEAKVLSSNIHVVLVVPAGIKFNIADNSTFQLPETSLYKAYLPSIAARLRVSQQPGACMPATTFAKAVAQATLRKGGPPREFTYGAQTRLFTVLKWLPKGFVLWYLWRRMSQVKS</sequence>
<dbReference type="Pfam" id="PF00106">
    <property type="entry name" value="adh_short"/>
    <property type="match status" value="1"/>
</dbReference>
<proteinExistence type="inferred from homology"/>
<dbReference type="GO" id="GO:0016491">
    <property type="term" value="F:oxidoreductase activity"/>
    <property type="evidence" value="ECO:0007669"/>
    <property type="project" value="UniProtKB-KW"/>
</dbReference>
<evidence type="ECO:0000313" key="3">
    <source>
        <dbReference type="EMBL" id="CAE6370113.1"/>
    </source>
</evidence>
<evidence type="ECO:0000256" key="2">
    <source>
        <dbReference type="ARBA" id="ARBA00023002"/>
    </source>
</evidence>
<accession>A0A8H2WGQ6</accession>
<comment type="caution">
    <text evidence="3">The sequence shown here is derived from an EMBL/GenBank/DDBJ whole genome shotgun (WGS) entry which is preliminary data.</text>
</comment>
<evidence type="ECO:0008006" key="5">
    <source>
        <dbReference type="Google" id="ProtNLM"/>
    </source>
</evidence>
<evidence type="ECO:0000313" key="4">
    <source>
        <dbReference type="Proteomes" id="UP000663846"/>
    </source>
</evidence>
<dbReference type="PANTHER" id="PTHR44169">
    <property type="entry name" value="NADPH-DEPENDENT 1-ACYLDIHYDROXYACETONE PHOSPHATE REDUCTASE"/>
    <property type="match status" value="1"/>
</dbReference>
<protein>
    <recommendedName>
        <fullName evidence="5">NADPH-dependent 1-acyldihydroxyacetone phosphate reductase</fullName>
    </recommendedName>
</protein>
<dbReference type="InterPro" id="IPR036291">
    <property type="entry name" value="NAD(P)-bd_dom_sf"/>
</dbReference>
<organism evidence="3 4">
    <name type="scientific">Rhizoctonia solani</name>
    <dbReference type="NCBI Taxonomy" id="456999"/>
    <lineage>
        <taxon>Eukaryota</taxon>
        <taxon>Fungi</taxon>
        <taxon>Dikarya</taxon>
        <taxon>Basidiomycota</taxon>
        <taxon>Agaricomycotina</taxon>
        <taxon>Agaricomycetes</taxon>
        <taxon>Cantharellales</taxon>
        <taxon>Ceratobasidiaceae</taxon>
        <taxon>Rhizoctonia</taxon>
    </lineage>
</organism>
<dbReference type="AlphaFoldDB" id="A0A8H2WGQ6"/>
<comment type="similarity">
    <text evidence="1">Belongs to the short-chain dehydrogenases/reductases (SDR) family.</text>
</comment>
<evidence type="ECO:0000256" key="1">
    <source>
        <dbReference type="ARBA" id="ARBA00006484"/>
    </source>
</evidence>